<reference evidence="5" key="1">
    <citation type="submission" date="2021-02" db="EMBL/GenBank/DDBJ databases">
        <authorList>
            <person name="Dougan E. K."/>
            <person name="Rhodes N."/>
            <person name="Thang M."/>
            <person name="Chan C."/>
        </authorList>
    </citation>
    <scope>NUCLEOTIDE SEQUENCE</scope>
</reference>
<dbReference type="Pfam" id="PF10370">
    <property type="entry name" value="Rv2993c-like_N"/>
    <property type="match status" value="1"/>
</dbReference>
<proteinExistence type="inferred from homology"/>
<feature type="domain" description="Rv2993c-like N-terminal" evidence="4">
    <location>
        <begin position="5"/>
        <end position="55"/>
    </location>
</feature>
<evidence type="ECO:0000256" key="2">
    <source>
        <dbReference type="ARBA" id="ARBA00022723"/>
    </source>
</evidence>
<organism evidence="5 6">
    <name type="scientific">Polarella glacialis</name>
    <name type="common">Dinoflagellate</name>
    <dbReference type="NCBI Taxonomy" id="89957"/>
    <lineage>
        <taxon>Eukaryota</taxon>
        <taxon>Sar</taxon>
        <taxon>Alveolata</taxon>
        <taxon>Dinophyceae</taxon>
        <taxon>Suessiales</taxon>
        <taxon>Suessiaceae</taxon>
        <taxon>Polarella</taxon>
    </lineage>
</organism>
<sequence>MSAVWVRFARPCGSISFGKLQDAGKNVQVHAGDLFALPTPTTELLEVSTVRFLSPIERPPKMLGLWNNFGERAIKEGWTRPANPLYFLKASNSFSADGMPIRRPSGYDGQIVFEGELGVVIGRRCSNASVEQARECIFGYTCVNDVTARGLMTRDNDFQQWTRAKGCDTFAPFGPGVATGIDPYALSVRTLVNGVEKQNYPVADMFFGPYEAIAAISWDMTLEPGDVVALGTSVGAEAMQAGDVVQIVIDGVGTLCNRMAD</sequence>
<name>A0A813HPF7_POLGL</name>
<keyword evidence="2" id="KW-0479">Metal-binding</keyword>
<dbReference type="Pfam" id="PF01557">
    <property type="entry name" value="FAA_hydrolase"/>
    <property type="match status" value="1"/>
</dbReference>
<feature type="domain" description="Fumarylacetoacetase-like C-terminal" evidence="3">
    <location>
        <begin position="77"/>
        <end position="259"/>
    </location>
</feature>
<dbReference type="InterPro" id="IPR011234">
    <property type="entry name" value="Fumarylacetoacetase-like_C"/>
</dbReference>
<evidence type="ECO:0008006" key="7">
    <source>
        <dbReference type="Google" id="ProtNLM"/>
    </source>
</evidence>
<evidence type="ECO:0000256" key="1">
    <source>
        <dbReference type="ARBA" id="ARBA00010211"/>
    </source>
</evidence>
<dbReference type="AlphaFoldDB" id="A0A813HPF7"/>
<dbReference type="EMBL" id="CAJNNV010032215">
    <property type="protein sequence ID" value="CAE8639298.1"/>
    <property type="molecule type" value="Genomic_DNA"/>
</dbReference>
<evidence type="ECO:0000259" key="3">
    <source>
        <dbReference type="Pfam" id="PF01557"/>
    </source>
</evidence>
<dbReference type="PANTHER" id="PTHR11820:SF7">
    <property type="entry name" value="ACYLPYRUVASE FAHD1, MITOCHONDRIAL"/>
    <property type="match status" value="1"/>
</dbReference>
<evidence type="ECO:0000313" key="5">
    <source>
        <dbReference type="EMBL" id="CAE8639298.1"/>
    </source>
</evidence>
<dbReference type="GO" id="GO:0018773">
    <property type="term" value="F:acetylpyruvate hydrolase activity"/>
    <property type="evidence" value="ECO:0007669"/>
    <property type="project" value="TreeGrafter"/>
</dbReference>
<dbReference type="Proteomes" id="UP000654075">
    <property type="component" value="Unassembled WGS sequence"/>
</dbReference>
<gene>
    <name evidence="5" type="ORF">PGLA1383_LOCUS54343</name>
</gene>
<dbReference type="InterPro" id="IPR036663">
    <property type="entry name" value="Fumarylacetoacetase_C_sf"/>
</dbReference>
<dbReference type="GO" id="GO:0046872">
    <property type="term" value="F:metal ion binding"/>
    <property type="evidence" value="ECO:0007669"/>
    <property type="project" value="UniProtKB-KW"/>
</dbReference>
<dbReference type="OrthoDB" id="411064at2759"/>
<protein>
    <recommendedName>
        <fullName evidence="7">Fumarylacetoacetase-like C-terminal domain-containing protein</fullName>
    </recommendedName>
</protein>
<dbReference type="InterPro" id="IPR018833">
    <property type="entry name" value="Rv2993c-like_N"/>
</dbReference>
<dbReference type="PANTHER" id="PTHR11820">
    <property type="entry name" value="ACYLPYRUVASE"/>
    <property type="match status" value="1"/>
</dbReference>
<evidence type="ECO:0000313" key="6">
    <source>
        <dbReference type="Proteomes" id="UP000654075"/>
    </source>
</evidence>
<evidence type="ECO:0000259" key="4">
    <source>
        <dbReference type="Pfam" id="PF10370"/>
    </source>
</evidence>
<comment type="similarity">
    <text evidence="1">Belongs to the FAH family.</text>
</comment>
<comment type="caution">
    <text evidence="5">The sequence shown here is derived from an EMBL/GenBank/DDBJ whole genome shotgun (WGS) entry which is preliminary data.</text>
</comment>
<dbReference type="Gene3D" id="3.90.850.10">
    <property type="entry name" value="Fumarylacetoacetase-like, C-terminal domain"/>
    <property type="match status" value="1"/>
</dbReference>
<accession>A0A813HPF7</accession>
<dbReference type="SUPFAM" id="SSF56529">
    <property type="entry name" value="FAH"/>
    <property type="match status" value="1"/>
</dbReference>
<keyword evidence="6" id="KW-1185">Reference proteome</keyword>